<feature type="signal peptide" evidence="1">
    <location>
        <begin position="1"/>
        <end position="20"/>
    </location>
</feature>
<comment type="caution">
    <text evidence="2">The sequence shown here is derived from an EMBL/GenBank/DDBJ whole genome shotgun (WGS) entry which is preliminary data.</text>
</comment>
<name>A0ABR4C1W4_9HELO</name>
<evidence type="ECO:0000313" key="3">
    <source>
        <dbReference type="Proteomes" id="UP001595075"/>
    </source>
</evidence>
<proteinExistence type="predicted"/>
<evidence type="ECO:0000256" key="1">
    <source>
        <dbReference type="SAM" id="SignalP"/>
    </source>
</evidence>
<evidence type="ECO:0000313" key="2">
    <source>
        <dbReference type="EMBL" id="KAL2063319.1"/>
    </source>
</evidence>
<accession>A0ABR4C1W4</accession>
<reference evidence="2 3" key="1">
    <citation type="journal article" date="2024" name="Commun. Biol.">
        <title>Comparative genomic analysis of thermophilic fungi reveals convergent evolutionary adaptations and gene losses.</title>
        <authorList>
            <person name="Steindorff A.S."/>
            <person name="Aguilar-Pontes M.V."/>
            <person name="Robinson A.J."/>
            <person name="Andreopoulos B."/>
            <person name="LaButti K."/>
            <person name="Kuo A."/>
            <person name="Mondo S."/>
            <person name="Riley R."/>
            <person name="Otillar R."/>
            <person name="Haridas S."/>
            <person name="Lipzen A."/>
            <person name="Grimwood J."/>
            <person name="Schmutz J."/>
            <person name="Clum A."/>
            <person name="Reid I.D."/>
            <person name="Moisan M.C."/>
            <person name="Butler G."/>
            <person name="Nguyen T.T.M."/>
            <person name="Dewar K."/>
            <person name="Conant G."/>
            <person name="Drula E."/>
            <person name="Henrissat B."/>
            <person name="Hansel C."/>
            <person name="Singer S."/>
            <person name="Hutchinson M.I."/>
            <person name="de Vries R.P."/>
            <person name="Natvig D.O."/>
            <person name="Powell A.J."/>
            <person name="Tsang A."/>
            <person name="Grigoriev I.V."/>
        </authorList>
    </citation>
    <scope>NUCLEOTIDE SEQUENCE [LARGE SCALE GENOMIC DNA]</scope>
    <source>
        <strain evidence="2 3">CBS 494.80</strain>
    </source>
</reference>
<keyword evidence="1" id="KW-0732">Signal</keyword>
<dbReference type="Proteomes" id="UP001595075">
    <property type="component" value="Unassembled WGS sequence"/>
</dbReference>
<keyword evidence="3" id="KW-1185">Reference proteome</keyword>
<organism evidence="2 3">
    <name type="scientific">Oculimacula yallundae</name>
    <dbReference type="NCBI Taxonomy" id="86028"/>
    <lineage>
        <taxon>Eukaryota</taxon>
        <taxon>Fungi</taxon>
        <taxon>Dikarya</taxon>
        <taxon>Ascomycota</taxon>
        <taxon>Pezizomycotina</taxon>
        <taxon>Leotiomycetes</taxon>
        <taxon>Helotiales</taxon>
        <taxon>Ploettnerulaceae</taxon>
        <taxon>Oculimacula</taxon>
    </lineage>
</organism>
<gene>
    <name evidence="2" type="ORF">VTL71DRAFT_5124</name>
</gene>
<sequence length="208" mass="20865">MFVPGPTVMVLLCLASSAMGAENCHHNNCYRAFNGDAYAADAKSFCSSFTTATTTNLNGLPTNAAKKCSLVAQISSVCECAYPAGTFTPSKLTSAPPGAVSTTIPPLISSAPPVIPSVIPTNVTPPLVSSAIVSILPIITSSPPISDVNPPLPSSSCPDSCSSEISSSLSASISSSLSSSLYSSLSLSISPSLVSSGLSSVSTSLPSE</sequence>
<feature type="chain" id="PRO_5045163273" evidence="1">
    <location>
        <begin position="21"/>
        <end position="208"/>
    </location>
</feature>
<protein>
    <submittedName>
        <fullName evidence="2">Uncharacterized protein</fullName>
    </submittedName>
</protein>
<dbReference type="EMBL" id="JAZHXI010000015">
    <property type="protein sequence ID" value="KAL2063319.1"/>
    <property type="molecule type" value="Genomic_DNA"/>
</dbReference>